<dbReference type="GO" id="GO:0008097">
    <property type="term" value="F:5S rRNA binding"/>
    <property type="evidence" value="ECO:0007669"/>
    <property type="project" value="TreeGrafter"/>
</dbReference>
<evidence type="ECO:0000256" key="5">
    <source>
        <dbReference type="PIRNR" id="PIRNR017302"/>
    </source>
</evidence>
<evidence type="ECO:0000256" key="2">
    <source>
        <dbReference type="ARBA" id="ARBA00018339"/>
    </source>
</evidence>
<proteinExistence type="evidence at transcript level"/>
<feature type="compositionally biased region" description="Basic residues" evidence="6">
    <location>
        <begin position="65"/>
        <end position="80"/>
    </location>
</feature>
<dbReference type="PANTHER" id="PTHR14211:SF7">
    <property type="entry name" value="RIBOSOME BIOGENESIS PROTEIN NOP53"/>
    <property type="match status" value="1"/>
</dbReference>
<keyword evidence="3 5" id="KW-0690">Ribosome biogenesis</keyword>
<evidence type="ECO:0000256" key="4">
    <source>
        <dbReference type="ARBA" id="ARBA00023242"/>
    </source>
</evidence>
<dbReference type="GO" id="GO:0006364">
    <property type="term" value="P:rRNA processing"/>
    <property type="evidence" value="ECO:0007669"/>
    <property type="project" value="TreeGrafter"/>
</dbReference>
<comment type="function">
    <text evidence="5">May play a role in ribosome biogenesis.</text>
</comment>
<dbReference type="PIRSF" id="PIRSF017302">
    <property type="entry name" value="Gltscr2"/>
    <property type="match status" value="1"/>
</dbReference>
<dbReference type="GO" id="GO:0000027">
    <property type="term" value="P:ribosomal large subunit assembly"/>
    <property type="evidence" value="ECO:0007669"/>
    <property type="project" value="UniProtKB-UniRule"/>
</dbReference>
<feature type="region of interest" description="Disordered" evidence="6">
    <location>
        <begin position="343"/>
        <end position="362"/>
    </location>
</feature>
<dbReference type="GO" id="GO:0005654">
    <property type="term" value="C:nucleoplasm"/>
    <property type="evidence" value="ECO:0007669"/>
    <property type="project" value="UniProtKB-SubCell"/>
</dbReference>
<organism evidence="7">
    <name type="scientific">Ixodes ricinus</name>
    <name type="common">Common tick</name>
    <name type="synonym">Acarus ricinus</name>
    <dbReference type="NCBI Taxonomy" id="34613"/>
    <lineage>
        <taxon>Eukaryota</taxon>
        <taxon>Metazoa</taxon>
        <taxon>Ecdysozoa</taxon>
        <taxon>Arthropoda</taxon>
        <taxon>Chelicerata</taxon>
        <taxon>Arachnida</taxon>
        <taxon>Acari</taxon>
        <taxon>Parasitiformes</taxon>
        <taxon>Ixodida</taxon>
        <taxon>Ixodoidea</taxon>
        <taxon>Ixodidae</taxon>
        <taxon>Ixodinae</taxon>
        <taxon>Ixodes</taxon>
    </lineage>
</organism>
<evidence type="ECO:0000256" key="1">
    <source>
        <dbReference type="ARBA" id="ARBA00008838"/>
    </source>
</evidence>
<sequence length="452" mass="53103">MAATTKRKRLGVSKNRKKTWVKHSDIKDIEGFLEDQRLDERLGGAVSTKPDEELFYVDKSPAAPKPKHAVQSKRERRNRKLTCYLNLEPSSKVAPPTKPRRVRDPEERKPAAVRRVQQQRLAKRHEQAVTQRLRSVARKAKQANGHSDFTGLRDIWADEEKKADSGLDPELETYIAEYTKERRPNIPAHRYQKPSLLPAVQPPHPGASYNPAPDAHQELLHEAFLIEQKRLKEEQHIDRVLTKMLPTRETMPTEEDMIAEMSQGLYDDPSSDEAEGDEGARNDGARSGQANPPVRAEDRKTKQKRRRELEQKRIQSAAKVRKTERVLANQVYRIPTIKAQLRREAEISEERQKRRQEREDDKLYQANRLSKFKFEEPDMELKLPDELTESLRQLKPECNVLEDRYKSLQKRNVIETRKRQKKVRKYKPKKALKREHRLFKEAEEKKWRERIQ</sequence>
<protein>
    <recommendedName>
        <fullName evidence="2 5">Ribosome biogenesis protein NOP53</fullName>
    </recommendedName>
</protein>
<keyword evidence="4 5" id="KW-0539">Nucleus</keyword>
<name>A0A131XZD6_IXORI</name>
<dbReference type="AlphaFoldDB" id="A0A131XZD6"/>
<reference evidence="7" key="1">
    <citation type="submission" date="2016-02" db="EMBL/GenBank/DDBJ databases">
        <title>RNAseq analyses of the midgut from blood- or serum-fed Ixodes ricinus ticks.</title>
        <authorList>
            <person name="Perner J."/>
            <person name="Provaznik J."/>
            <person name="Schrenkova J."/>
            <person name="Urbanova V."/>
            <person name="Ribeiro J.M."/>
            <person name="Kopacek P."/>
        </authorList>
    </citation>
    <scope>NUCLEOTIDE SEQUENCE</scope>
    <source>
        <tissue evidence="7">Gut</tissue>
    </source>
</reference>
<feature type="region of interest" description="Disordered" evidence="6">
    <location>
        <begin position="264"/>
        <end position="320"/>
    </location>
</feature>
<comment type="subcellular location">
    <subcellularLocation>
        <location evidence="5">Nucleus</location>
        <location evidence="5">Nucleolus</location>
    </subcellularLocation>
    <subcellularLocation>
        <location evidence="5">Nucleus</location>
        <location evidence="5">Nucleoplasm</location>
    </subcellularLocation>
</comment>
<dbReference type="InterPro" id="IPR011687">
    <property type="entry name" value="Nop53/GLTSCR2"/>
</dbReference>
<dbReference type="GO" id="GO:0005730">
    <property type="term" value="C:nucleolus"/>
    <property type="evidence" value="ECO:0007669"/>
    <property type="project" value="UniProtKB-SubCell"/>
</dbReference>
<comment type="similarity">
    <text evidence="1 5">Belongs to the NOP53 family.</text>
</comment>
<evidence type="ECO:0000256" key="3">
    <source>
        <dbReference type="ARBA" id="ARBA00022517"/>
    </source>
</evidence>
<accession>A0A131XZD6</accession>
<evidence type="ECO:0000313" key="7">
    <source>
        <dbReference type="EMBL" id="JAP71096.1"/>
    </source>
</evidence>
<evidence type="ECO:0000256" key="6">
    <source>
        <dbReference type="SAM" id="MobiDB-lite"/>
    </source>
</evidence>
<dbReference type="PANTHER" id="PTHR14211">
    <property type="entry name" value="GLIOMA SUPPRESSOR CANDIDATE REGION GENE 2"/>
    <property type="match status" value="1"/>
</dbReference>
<dbReference type="EMBL" id="GEFM01004700">
    <property type="protein sequence ID" value="JAP71096.1"/>
    <property type="molecule type" value="mRNA"/>
</dbReference>
<feature type="region of interest" description="Disordered" evidence="6">
    <location>
        <begin position="58"/>
        <end position="129"/>
    </location>
</feature>
<dbReference type="Pfam" id="PF07767">
    <property type="entry name" value="Nop53"/>
    <property type="match status" value="1"/>
</dbReference>